<keyword evidence="2" id="KW-1185">Reference proteome</keyword>
<protein>
    <submittedName>
        <fullName evidence="1">Uncharacterized protein</fullName>
    </submittedName>
</protein>
<dbReference type="AlphaFoldDB" id="A0A3P9NCA7"/>
<proteinExistence type="predicted"/>
<dbReference type="GeneTree" id="ENSGT01130000282421"/>
<reference evidence="1" key="3">
    <citation type="submission" date="2025-09" db="UniProtKB">
        <authorList>
            <consortium name="Ensembl"/>
        </authorList>
    </citation>
    <scope>IDENTIFICATION</scope>
    <source>
        <strain evidence="1">Guanapo</strain>
    </source>
</reference>
<sequence>MEVTSNGDALIGVGTNKLEDVWLHFSRLKDKIITFLLSGFGNRCTQPKGPREPPVKWT</sequence>
<accession>A0A3P9NCA7</accession>
<name>A0A3P9NCA7_POERE</name>
<dbReference type="Ensembl" id="ENSPRET00000007243.1">
    <property type="protein sequence ID" value="ENSPREP00000007152.1"/>
    <property type="gene ID" value="ENSPREG00000004920.1"/>
</dbReference>
<reference evidence="1" key="2">
    <citation type="submission" date="2025-08" db="UniProtKB">
        <authorList>
            <consortium name="Ensembl"/>
        </authorList>
    </citation>
    <scope>IDENTIFICATION</scope>
    <source>
        <strain evidence="1">Guanapo</strain>
    </source>
</reference>
<organism evidence="1 2">
    <name type="scientific">Poecilia reticulata</name>
    <name type="common">Guppy</name>
    <name type="synonym">Acanthophacelus reticulatus</name>
    <dbReference type="NCBI Taxonomy" id="8081"/>
    <lineage>
        <taxon>Eukaryota</taxon>
        <taxon>Metazoa</taxon>
        <taxon>Chordata</taxon>
        <taxon>Craniata</taxon>
        <taxon>Vertebrata</taxon>
        <taxon>Euteleostomi</taxon>
        <taxon>Actinopterygii</taxon>
        <taxon>Neopterygii</taxon>
        <taxon>Teleostei</taxon>
        <taxon>Neoteleostei</taxon>
        <taxon>Acanthomorphata</taxon>
        <taxon>Ovalentaria</taxon>
        <taxon>Atherinomorphae</taxon>
        <taxon>Cyprinodontiformes</taxon>
        <taxon>Poeciliidae</taxon>
        <taxon>Poeciliinae</taxon>
        <taxon>Poecilia</taxon>
    </lineage>
</organism>
<dbReference type="Proteomes" id="UP000242638">
    <property type="component" value="Unassembled WGS sequence"/>
</dbReference>
<evidence type="ECO:0000313" key="2">
    <source>
        <dbReference type="Proteomes" id="UP000242638"/>
    </source>
</evidence>
<evidence type="ECO:0000313" key="1">
    <source>
        <dbReference type="Ensembl" id="ENSPREP00000007152.1"/>
    </source>
</evidence>
<reference evidence="2" key="1">
    <citation type="submission" date="2013-11" db="EMBL/GenBank/DDBJ databases">
        <title>The genomic landscape of the Guanapo guppy.</title>
        <authorList>
            <person name="Kuenstner A."/>
            <person name="Dreyer C."/>
        </authorList>
    </citation>
    <scope>NUCLEOTIDE SEQUENCE</scope>
    <source>
        <strain evidence="2">Guanapo</strain>
    </source>
</reference>
<dbReference type="Bgee" id="ENSPREG00000004920">
    <property type="expression patterns" value="Expressed in caudal fin and 1 other cell type or tissue"/>
</dbReference>